<protein>
    <submittedName>
        <fullName evidence="1">Uncharacterized protein</fullName>
    </submittedName>
</protein>
<accession>A0A9W6GIU1</accession>
<reference evidence="1" key="1">
    <citation type="submission" date="2022-12" db="EMBL/GenBank/DDBJ databases">
        <title>Reference genome sequencing for broad-spectrum identification of bacterial and archaeal isolates by mass spectrometry.</title>
        <authorList>
            <person name="Sekiguchi Y."/>
            <person name="Tourlousse D.M."/>
        </authorList>
    </citation>
    <scope>NUCLEOTIDE SEQUENCE</scope>
    <source>
        <strain evidence="1">10succ1</strain>
    </source>
</reference>
<dbReference type="AlphaFoldDB" id="A0A9W6GIU1"/>
<organism evidence="1 2">
    <name type="scientific">Propionigenium maris DSM 9537</name>
    <dbReference type="NCBI Taxonomy" id="1123000"/>
    <lineage>
        <taxon>Bacteria</taxon>
        <taxon>Fusobacteriati</taxon>
        <taxon>Fusobacteriota</taxon>
        <taxon>Fusobacteriia</taxon>
        <taxon>Fusobacteriales</taxon>
        <taxon>Fusobacteriaceae</taxon>
        <taxon>Propionigenium</taxon>
    </lineage>
</organism>
<proteinExistence type="predicted"/>
<sequence length="129" mass="14935">MPGLYSLTFENAGGKTNIRKLSFETETDVNRFVSTYNSINPDAKIIRVNKLISEMSDADREVFKNKNFNGVNLENFKILYFTTQAIKTAFIVTIPFLDKTKTSKADLKSLMQYIRDFKEIKKYGYTETF</sequence>
<dbReference type="EMBL" id="BSDY01000006">
    <property type="protein sequence ID" value="GLI55973.1"/>
    <property type="molecule type" value="Genomic_DNA"/>
</dbReference>
<dbReference type="RefSeq" id="WP_281834807.1">
    <property type="nucleotide sequence ID" value="NZ_BSDY01000006.1"/>
</dbReference>
<evidence type="ECO:0000313" key="1">
    <source>
        <dbReference type="EMBL" id="GLI55973.1"/>
    </source>
</evidence>
<gene>
    <name evidence="1" type="ORF">PM10SUCC1_14870</name>
</gene>
<dbReference type="Proteomes" id="UP001144471">
    <property type="component" value="Unassembled WGS sequence"/>
</dbReference>
<comment type="caution">
    <text evidence="1">The sequence shown here is derived from an EMBL/GenBank/DDBJ whole genome shotgun (WGS) entry which is preliminary data.</text>
</comment>
<evidence type="ECO:0000313" key="2">
    <source>
        <dbReference type="Proteomes" id="UP001144471"/>
    </source>
</evidence>
<keyword evidence="2" id="KW-1185">Reference proteome</keyword>
<name>A0A9W6GIU1_9FUSO</name>